<keyword evidence="2 7" id="KW-0285">Flavoprotein</keyword>
<gene>
    <name evidence="9" type="ORF">G3A50_10755</name>
</gene>
<dbReference type="FunFam" id="3.20.20.70:FF:000029">
    <property type="entry name" value="L-lactate dehydrogenase"/>
    <property type="match status" value="1"/>
</dbReference>
<proteinExistence type="inferred from homology"/>
<dbReference type="AlphaFoldDB" id="A0A6P1YLE7"/>
<feature type="binding site" evidence="7">
    <location>
        <begin position="329"/>
        <end position="330"/>
    </location>
    <ligand>
        <name>FMN</name>
        <dbReference type="ChEBI" id="CHEBI:58210"/>
    </ligand>
</feature>
<evidence type="ECO:0000313" key="10">
    <source>
        <dbReference type="Proteomes" id="UP000464751"/>
    </source>
</evidence>
<dbReference type="GO" id="GO:0010181">
    <property type="term" value="F:FMN binding"/>
    <property type="evidence" value="ECO:0007669"/>
    <property type="project" value="InterPro"/>
</dbReference>
<organism evidence="9 10">
    <name type="scientific">Ancylobacter pratisalsi</name>
    <dbReference type="NCBI Taxonomy" id="1745854"/>
    <lineage>
        <taxon>Bacteria</taxon>
        <taxon>Pseudomonadati</taxon>
        <taxon>Pseudomonadota</taxon>
        <taxon>Alphaproteobacteria</taxon>
        <taxon>Hyphomicrobiales</taxon>
        <taxon>Xanthobacteraceae</taxon>
        <taxon>Ancylobacter</taxon>
    </lineage>
</organism>
<dbReference type="Pfam" id="PF01070">
    <property type="entry name" value="FMN_dh"/>
    <property type="match status" value="1"/>
</dbReference>
<dbReference type="PANTHER" id="PTHR10578:SF107">
    <property type="entry name" value="2-HYDROXYACID OXIDASE 1"/>
    <property type="match status" value="1"/>
</dbReference>
<evidence type="ECO:0000256" key="6">
    <source>
        <dbReference type="PIRSR" id="PIRSR000138-1"/>
    </source>
</evidence>
<keyword evidence="4" id="KW-0560">Oxidoreductase</keyword>
<dbReference type="InterPro" id="IPR008259">
    <property type="entry name" value="FMN_hydac_DH_AS"/>
</dbReference>
<comment type="cofactor">
    <cofactor evidence="1">
        <name>FMN</name>
        <dbReference type="ChEBI" id="CHEBI:58210"/>
    </cofactor>
</comment>
<feature type="binding site" evidence="7">
    <location>
        <position position="251"/>
    </location>
    <ligand>
        <name>FMN</name>
        <dbReference type="ChEBI" id="CHEBI:58210"/>
    </ligand>
</feature>
<feature type="binding site" evidence="7">
    <location>
        <position position="275"/>
    </location>
    <ligand>
        <name>glyoxylate</name>
        <dbReference type="ChEBI" id="CHEBI:36655"/>
    </ligand>
</feature>
<dbReference type="KEGG" id="apra:G3A50_10755"/>
<name>A0A6P1YLE7_9HYPH</name>
<dbReference type="CDD" id="cd02809">
    <property type="entry name" value="alpha_hydroxyacid_oxid_FMN"/>
    <property type="match status" value="1"/>
</dbReference>
<dbReference type="InterPro" id="IPR012133">
    <property type="entry name" value="Alpha-hydoxy_acid_DH_FMN"/>
</dbReference>
<dbReference type="SUPFAM" id="SSF51395">
    <property type="entry name" value="FMN-linked oxidoreductases"/>
    <property type="match status" value="1"/>
</dbReference>
<dbReference type="InterPro" id="IPR037396">
    <property type="entry name" value="FMN_HAD"/>
</dbReference>
<dbReference type="PROSITE" id="PS00557">
    <property type="entry name" value="FMN_HYDROXY_ACID_DH_1"/>
    <property type="match status" value="1"/>
</dbReference>
<dbReference type="PANTHER" id="PTHR10578">
    <property type="entry name" value="S -2-HYDROXY-ACID OXIDASE-RELATED"/>
    <property type="match status" value="1"/>
</dbReference>
<evidence type="ECO:0000256" key="2">
    <source>
        <dbReference type="ARBA" id="ARBA00022630"/>
    </source>
</evidence>
<comment type="similarity">
    <text evidence="5">Belongs to the FMN-dependent alpha-hydroxy acid dehydrogenase family.</text>
</comment>
<evidence type="ECO:0000256" key="5">
    <source>
        <dbReference type="ARBA" id="ARBA00024042"/>
    </source>
</evidence>
<evidence type="ECO:0000256" key="3">
    <source>
        <dbReference type="ARBA" id="ARBA00022643"/>
    </source>
</evidence>
<dbReference type="GO" id="GO:0009060">
    <property type="term" value="P:aerobic respiration"/>
    <property type="evidence" value="ECO:0007669"/>
    <property type="project" value="TreeGrafter"/>
</dbReference>
<reference evidence="9 10" key="1">
    <citation type="submission" date="2020-02" db="EMBL/GenBank/DDBJ databases">
        <authorList>
            <person name="Li G."/>
        </authorList>
    </citation>
    <scope>NUCLEOTIDE SEQUENCE [LARGE SCALE GENOMIC DNA]</scope>
    <source>
        <strain evidence="9 10">DSM 102029</strain>
    </source>
</reference>
<accession>A0A6P1YLE7</accession>
<feature type="binding site" evidence="7">
    <location>
        <position position="129"/>
    </location>
    <ligand>
        <name>glyoxylate</name>
        <dbReference type="ChEBI" id="CHEBI:36655"/>
    </ligand>
</feature>
<dbReference type="NCBIfam" id="NF008398">
    <property type="entry name" value="PRK11197.1"/>
    <property type="match status" value="1"/>
</dbReference>
<dbReference type="Proteomes" id="UP000464751">
    <property type="component" value="Chromosome"/>
</dbReference>
<evidence type="ECO:0000313" key="9">
    <source>
        <dbReference type="EMBL" id="QIB34139.1"/>
    </source>
</evidence>
<feature type="binding site" evidence="7">
    <location>
        <position position="278"/>
    </location>
    <ligand>
        <name>glyoxylate</name>
        <dbReference type="ChEBI" id="CHEBI:36655"/>
    </ligand>
</feature>
<dbReference type="RefSeq" id="WP_163075284.1">
    <property type="nucleotide sequence ID" value="NZ_CP048630.1"/>
</dbReference>
<feature type="domain" description="FMN hydroxy acid dehydrogenase" evidence="8">
    <location>
        <begin position="1"/>
        <end position="380"/>
    </location>
</feature>
<keyword evidence="10" id="KW-1185">Reference proteome</keyword>
<dbReference type="GO" id="GO:0004459">
    <property type="term" value="F:L-lactate dehydrogenase (NAD+) activity"/>
    <property type="evidence" value="ECO:0007669"/>
    <property type="project" value="TreeGrafter"/>
</dbReference>
<evidence type="ECO:0000256" key="4">
    <source>
        <dbReference type="ARBA" id="ARBA00023002"/>
    </source>
</evidence>
<feature type="binding site" evidence="7">
    <location>
        <position position="24"/>
    </location>
    <ligand>
        <name>glyoxylate</name>
        <dbReference type="ChEBI" id="CHEBI:36655"/>
    </ligand>
</feature>
<dbReference type="PIRSF" id="PIRSF000138">
    <property type="entry name" value="Al-hdrx_acd_dh"/>
    <property type="match status" value="1"/>
</dbReference>
<feature type="binding site" evidence="7">
    <location>
        <begin position="306"/>
        <end position="310"/>
    </location>
    <ligand>
        <name>FMN</name>
        <dbReference type="ChEBI" id="CHEBI:58210"/>
    </ligand>
</feature>
<dbReference type="EMBL" id="CP048630">
    <property type="protein sequence ID" value="QIB34139.1"/>
    <property type="molecule type" value="Genomic_DNA"/>
</dbReference>
<feature type="binding site" evidence="7">
    <location>
        <position position="164"/>
    </location>
    <ligand>
        <name>glyoxylate</name>
        <dbReference type="ChEBI" id="CHEBI:36655"/>
    </ligand>
</feature>
<keyword evidence="3 7" id="KW-0288">FMN</keyword>
<dbReference type="PROSITE" id="PS51349">
    <property type="entry name" value="FMN_HYDROXY_ACID_DH_2"/>
    <property type="match status" value="1"/>
</dbReference>
<feature type="binding site" evidence="7">
    <location>
        <position position="127"/>
    </location>
    <ligand>
        <name>FMN</name>
        <dbReference type="ChEBI" id="CHEBI:58210"/>
    </ligand>
</feature>
<dbReference type="InterPro" id="IPR000262">
    <property type="entry name" value="FMN-dep_DH"/>
</dbReference>
<evidence type="ECO:0000259" key="8">
    <source>
        <dbReference type="PROSITE" id="PS51349"/>
    </source>
</evidence>
<feature type="binding site" evidence="7">
    <location>
        <position position="273"/>
    </location>
    <ligand>
        <name>FMN</name>
        <dbReference type="ChEBI" id="CHEBI:58210"/>
    </ligand>
</feature>
<dbReference type="InterPro" id="IPR013785">
    <property type="entry name" value="Aldolase_TIM"/>
</dbReference>
<dbReference type="Gene3D" id="3.20.20.70">
    <property type="entry name" value="Aldolase class I"/>
    <property type="match status" value="1"/>
</dbReference>
<evidence type="ECO:0000256" key="7">
    <source>
        <dbReference type="PIRSR" id="PIRSR000138-2"/>
    </source>
</evidence>
<feature type="binding site" evidence="7">
    <location>
        <position position="155"/>
    </location>
    <ligand>
        <name>FMN</name>
        <dbReference type="ChEBI" id="CHEBI:58210"/>
    </ligand>
</feature>
<sequence>MSLINVADARRAAERRLPRIFFDYVDGGAFAEETLRANREDYGRWTLVQRVLNDISQRDLSTGFLGQRHRLPFMLGPVGFLGLYAGGGEMAAARAAAAAGIPLCLSTFSIASLTELRAATTGPLQFQLYVMSDRAIGEELIAQARAAGVETLYLTVDTAITAVRERDVRNGFRSLTRITPSLALRLATRPAWCLDMARAGLPQVGAVKHRPEFGKGVLEQASNLSRRIDTRLSWKDVDWLRARWDGKLVLKGILSPEDARLAHRAGADAIVVSNHGGRQLDGAASTIAALPAIAEALAGDLEILFDGGVRRGADIVKALALGASGVLLGRAYVYGLAAGGEAGVARIIDHLAEEVDITLALMGLTSVDALKQRGRDALRPR</sequence>
<evidence type="ECO:0000256" key="1">
    <source>
        <dbReference type="ARBA" id="ARBA00001917"/>
    </source>
</evidence>
<feature type="binding site" evidence="7">
    <location>
        <position position="106"/>
    </location>
    <ligand>
        <name>FMN</name>
        <dbReference type="ChEBI" id="CHEBI:58210"/>
    </ligand>
</feature>
<protein>
    <submittedName>
        <fullName evidence="9">Alpha-hydroxy-acid oxidizing protein</fullName>
    </submittedName>
</protein>
<feature type="active site" description="Proton acceptor" evidence="6">
    <location>
        <position position="275"/>
    </location>
</feature>
<dbReference type="GO" id="GO:0005886">
    <property type="term" value="C:plasma membrane"/>
    <property type="evidence" value="ECO:0007669"/>
    <property type="project" value="TreeGrafter"/>
</dbReference>
<feature type="binding site" evidence="7">
    <location>
        <begin position="77"/>
        <end position="79"/>
    </location>
    <ligand>
        <name>FMN</name>
        <dbReference type="ChEBI" id="CHEBI:58210"/>
    </ligand>
</feature>